<feature type="signal peptide" evidence="6">
    <location>
        <begin position="1"/>
        <end position="18"/>
    </location>
</feature>
<evidence type="ECO:0000313" key="8">
    <source>
        <dbReference type="EMBL" id="KAH7553940.1"/>
    </source>
</evidence>
<organism evidence="8 9">
    <name type="scientific">Xanthoceras sorbifolium</name>
    <dbReference type="NCBI Taxonomy" id="99658"/>
    <lineage>
        <taxon>Eukaryota</taxon>
        <taxon>Viridiplantae</taxon>
        <taxon>Streptophyta</taxon>
        <taxon>Embryophyta</taxon>
        <taxon>Tracheophyta</taxon>
        <taxon>Spermatophyta</taxon>
        <taxon>Magnoliopsida</taxon>
        <taxon>eudicotyledons</taxon>
        <taxon>Gunneridae</taxon>
        <taxon>Pentapetalae</taxon>
        <taxon>rosids</taxon>
        <taxon>malvids</taxon>
        <taxon>Sapindales</taxon>
        <taxon>Sapindaceae</taxon>
        <taxon>Xanthoceroideae</taxon>
        <taxon>Xanthoceras</taxon>
    </lineage>
</organism>
<keyword evidence="3" id="KW-0865">Zymogen</keyword>
<evidence type="ECO:0000256" key="2">
    <source>
        <dbReference type="ARBA" id="ARBA00022750"/>
    </source>
</evidence>
<dbReference type="InterPro" id="IPR008139">
    <property type="entry name" value="SaposinB_dom"/>
</dbReference>
<keyword evidence="5" id="KW-0325">Glycoprotein</keyword>
<keyword evidence="6" id="KW-0732">Signal</keyword>
<dbReference type="InterPro" id="IPR007856">
    <property type="entry name" value="SapB_1"/>
</dbReference>
<keyword evidence="1" id="KW-0645">Protease</keyword>
<evidence type="ECO:0000256" key="5">
    <source>
        <dbReference type="ARBA" id="ARBA00023180"/>
    </source>
</evidence>
<sequence length="233" mass="26034">MEWRVGLFFLVLLGGSWACDARQLGDQLSVMKISKEEGEKESRTSEKVLQNDNVCSLCEEFAAQAVDYFSQNKTQTEIMDMLHVTCSRLRSFKQQCITLVDYYAPLFFLEISTVQPADFCQKVNLCQKIAAISSQLQEDSCGLCHRTVSEIIVKLKDPDTQLEILELLLKGCNSMENYAKKCKRMVLEYAPLILANAEQFLETSDVCTILHACQSPAAGHEQAALAATVLADS</sequence>
<comment type="caution">
    <text evidence="8">The sequence shown here is derived from an EMBL/GenBank/DDBJ whole genome shotgun (WGS) entry which is preliminary data.</text>
</comment>
<evidence type="ECO:0000256" key="4">
    <source>
        <dbReference type="ARBA" id="ARBA00023157"/>
    </source>
</evidence>
<feature type="domain" description="Saposin B-type" evidence="7">
    <location>
        <begin position="51"/>
        <end position="130"/>
    </location>
</feature>
<keyword evidence="4" id="KW-1015">Disulfide bond</keyword>
<gene>
    <name evidence="8" type="ORF">JRO89_XS12G0081900</name>
</gene>
<proteinExistence type="predicted"/>
<protein>
    <recommendedName>
        <fullName evidence="7">Saposin B-type domain-containing protein</fullName>
    </recommendedName>
</protein>
<dbReference type="SUPFAM" id="SSF47862">
    <property type="entry name" value="Saposin"/>
    <property type="match status" value="2"/>
</dbReference>
<evidence type="ECO:0000259" key="7">
    <source>
        <dbReference type="PROSITE" id="PS50015"/>
    </source>
</evidence>
<dbReference type="EMBL" id="JAFEMO010000012">
    <property type="protein sequence ID" value="KAH7553940.1"/>
    <property type="molecule type" value="Genomic_DNA"/>
</dbReference>
<name>A0ABQ8HBR9_9ROSI</name>
<evidence type="ECO:0000256" key="1">
    <source>
        <dbReference type="ARBA" id="ARBA00022670"/>
    </source>
</evidence>
<dbReference type="Proteomes" id="UP000827721">
    <property type="component" value="Unassembled WGS sequence"/>
</dbReference>
<evidence type="ECO:0000313" key="9">
    <source>
        <dbReference type="Proteomes" id="UP000827721"/>
    </source>
</evidence>
<dbReference type="InterPro" id="IPR051428">
    <property type="entry name" value="Sphingo_Act-Surfact_Prot"/>
</dbReference>
<dbReference type="PROSITE" id="PS50015">
    <property type="entry name" value="SAP_B"/>
    <property type="match status" value="2"/>
</dbReference>
<feature type="chain" id="PRO_5046771371" description="Saposin B-type domain-containing protein" evidence="6">
    <location>
        <begin position="19"/>
        <end position="233"/>
    </location>
</feature>
<feature type="domain" description="Saposin B-type" evidence="7">
    <location>
        <begin position="137"/>
        <end position="217"/>
    </location>
</feature>
<dbReference type="InterPro" id="IPR008138">
    <property type="entry name" value="SapB_2"/>
</dbReference>
<dbReference type="Pfam" id="PF05184">
    <property type="entry name" value="SapB_1"/>
    <property type="match status" value="2"/>
</dbReference>
<accession>A0ABQ8HBR9</accession>
<dbReference type="InterPro" id="IPR011001">
    <property type="entry name" value="Saposin-like"/>
</dbReference>
<dbReference type="PANTHER" id="PTHR11480:SF3">
    <property type="entry name" value="BCDNA.GH08312"/>
    <property type="match status" value="1"/>
</dbReference>
<dbReference type="PANTHER" id="PTHR11480">
    <property type="entry name" value="SAPOSIN-RELATED"/>
    <property type="match status" value="1"/>
</dbReference>
<dbReference type="SMART" id="SM00741">
    <property type="entry name" value="SapB"/>
    <property type="match status" value="2"/>
</dbReference>
<keyword evidence="2" id="KW-0378">Hydrolase</keyword>
<evidence type="ECO:0000256" key="3">
    <source>
        <dbReference type="ARBA" id="ARBA00023145"/>
    </source>
</evidence>
<keyword evidence="9" id="KW-1185">Reference proteome</keyword>
<dbReference type="Pfam" id="PF03489">
    <property type="entry name" value="SapB_2"/>
    <property type="match status" value="2"/>
</dbReference>
<dbReference type="Gene3D" id="1.10.225.10">
    <property type="entry name" value="Saposin-like"/>
    <property type="match status" value="2"/>
</dbReference>
<keyword evidence="2" id="KW-0064">Aspartyl protease</keyword>
<reference evidence="8 9" key="1">
    <citation type="submission" date="2021-02" db="EMBL/GenBank/DDBJ databases">
        <title>Plant Genome Project.</title>
        <authorList>
            <person name="Zhang R.-G."/>
        </authorList>
    </citation>
    <scope>NUCLEOTIDE SEQUENCE [LARGE SCALE GENOMIC DNA]</scope>
    <source>
        <tissue evidence="8">Leaves</tissue>
    </source>
</reference>
<evidence type="ECO:0000256" key="6">
    <source>
        <dbReference type="SAM" id="SignalP"/>
    </source>
</evidence>